<accession>A0A1Y3UK24</accession>
<evidence type="ECO:0000313" key="2">
    <source>
        <dbReference type="Proteomes" id="UP000195868"/>
    </source>
</evidence>
<reference evidence="2" key="1">
    <citation type="submission" date="2017-04" db="EMBL/GenBank/DDBJ databases">
        <title>Function of individual gut microbiota members based on whole genome sequencing of pure cultures obtained from chicken caecum.</title>
        <authorList>
            <person name="Medvecky M."/>
            <person name="Cejkova D."/>
            <person name="Polansky O."/>
            <person name="Karasova D."/>
            <person name="Kubasova T."/>
            <person name="Cizek A."/>
            <person name="Rychlik I."/>
        </authorList>
    </citation>
    <scope>NUCLEOTIDE SEQUENCE [LARGE SCALE GENOMIC DNA]</scope>
    <source>
        <strain evidence="2">An71</strain>
    </source>
</reference>
<dbReference type="Proteomes" id="UP000195868">
    <property type="component" value="Unassembled WGS sequence"/>
</dbReference>
<organism evidence="1 2">
    <name type="scientific">Limosilactobacillus reuteri</name>
    <name type="common">Lactobacillus reuteri</name>
    <dbReference type="NCBI Taxonomy" id="1598"/>
    <lineage>
        <taxon>Bacteria</taxon>
        <taxon>Bacillati</taxon>
        <taxon>Bacillota</taxon>
        <taxon>Bacilli</taxon>
        <taxon>Lactobacillales</taxon>
        <taxon>Lactobacillaceae</taxon>
        <taxon>Limosilactobacillus</taxon>
    </lineage>
</organism>
<dbReference type="EMBL" id="NFHN01000009">
    <property type="protein sequence ID" value="OUN49172.1"/>
    <property type="molecule type" value="Genomic_DNA"/>
</dbReference>
<comment type="caution">
    <text evidence="1">The sequence shown here is derived from an EMBL/GenBank/DDBJ whole genome shotgun (WGS) entry which is preliminary data.</text>
</comment>
<dbReference type="AlphaFoldDB" id="A0A1Y3UK24"/>
<evidence type="ECO:0000313" key="1">
    <source>
        <dbReference type="EMBL" id="OUN49172.1"/>
    </source>
</evidence>
<name>A0A1Y3UK24_LIMRT</name>
<gene>
    <name evidence="1" type="ORF">B5G22_03295</name>
</gene>
<proteinExistence type="predicted"/>
<protein>
    <submittedName>
        <fullName evidence="1">Uncharacterized protein</fullName>
    </submittedName>
</protein>
<sequence length="66" mass="7852">MLQFDYNLPKIRLLGKKNPKTVQRLSLAFMQNLMDNRSPGSNELTITYYLSIQVLLNFVNNYFYIF</sequence>